<evidence type="ECO:0000256" key="1">
    <source>
        <dbReference type="SAM" id="MobiDB-lite"/>
    </source>
</evidence>
<organism evidence="2 3">
    <name type="scientific">Staurois parvus</name>
    <dbReference type="NCBI Taxonomy" id="386267"/>
    <lineage>
        <taxon>Eukaryota</taxon>
        <taxon>Metazoa</taxon>
        <taxon>Chordata</taxon>
        <taxon>Craniata</taxon>
        <taxon>Vertebrata</taxon>
        <taxon>Euteleostomi</taxon>
        <taxon>Amphibia</taxon>
        <taxon>Batrachia</taxon>
        <taxon>Anura</taxon>
        <taxon>Neobatrachia</taxon>
        <taxon>Ranoidea</taxon>
        <taxon>Ranidae</taxon>
        <taxon>Staurois</taxon>
    </lineage>
</organism>
<evidence type="ECO:0000313" key="2">
    <source>
        <dbReference type="EMBL" id="CAI9600853.1"/>
    </source>
</evidence>
<comment type="caution">
    <text evidence="2">The sequence shown here is derived from an EMBL/GenBank/DDBJ whole genome shotgun (WGS) entry which is preliminary data.</text>
</comment>
<dbReference type="Proteomes" id="UP001162483">
    <property type="component" value="Unassembled WGS sequence"/>
</dbReference>
<proteinExistence type="predicted"/>
<dbReference type="EMBL" id="CATNWA010017486">
    <property type="protein sequence ID" value="CAI9600853.1"/>
    <property type="molecule type" value="Genomic_DNA"/>
</dbReference>
<feature type="region of interest" description="Disordered" evidence="1">
    <location>
        <begin position="49"/>
        <end position="80"/>
    </location>
</feature>
<gene>
    <name evidence="2" type="ORF">SPARVUS_LOCUS12864682</name>
</gene>
<feature type="compositionally biased region" description="Polar residues" evidence="1">
    <location>
        <begin position="55"/>
        <end position="66"/>
    </location>
</feature>
<reference evidence="2" key="1">
    <citation type="submission" date="2023-05" db="EMBL/GenBank/DDBJ databases">
        <authorList>
            <person name="Stuckert A."/>
        </authorList>
    </citation>
    <scope>NUCLEOTIDE SEQUENCE</scope>
</reference>
<protein>
    <submittedName>
        <fullName evidence="2">Uncharacterized protein</fullName>
    </submittedName>
</protein>
<name>A0ABN9FUU2_9NEOB</name>
<evidence type="ECO:0000313" key="3">
    <source>
        <dbReference type="Proteomes" id="UP001162483"/>
    </source>
</evidence>
<keyword evidence="3" id="KW-1185">Reference proteome</keyword>
<sequence>MGGRTGTQVTLWAQQQRDQEVRGPMADMGPGGTLWEACNLPATYDKMDNRRSVRRFQSGTWQSGSNGRPYRDPGHTVGPAAAMRSRYTGAHGRLRAWQQQWEACNLPAPYVKKFNTPVV</sequence>
<accession>A0ABN9FUU2</accession>